<evidence type="ECO:0000256" key="3">
    <source>
        <dbReference type="ARBA" id="ARBA00004434"/>
    </source>
</evidence>
<evidence type="ECO:0000256" key="9">
    <source>
        <dbReference type="ARBA" id="ARBA00022692"/>
    </source>
</evidence>
<dbReference type="FunCoup" id="A0A068UCG8">
    <property type="interactions" value="169"/>
</dbReference>
<dbReference type="OrthoDB" id="588261at2759"/>
<dbReference type="GO" id="GO:0005743">
    <property type="term" value="C:mitochondrial inner membrane"/>
    <property type="evidence" value="ECO:0007669"/>
    <property type="project" value="UniProtKB-SubCell"/>
</dbReference>
<evidence type="ECO:0000256" key="13">
    <source>
        <dbReference type="ARBA" id="ARBA00023004"/>
    </source>
</evidence>
<dbReference type="NCBIfam" id="TIGR02970">
    <property type="entry name" value="succ_dehyd_cytB"/>
    <property type="match status" value="1"/>
</dbReference>
<name>A0A068UCG8_COFCA</name>
<feature type="transmembrane region" description="Helical" evidence="16">
    <location>
        <begin position="145"/>
        <end position="169"/>
    </location>
</feature>
<evidence type="ECO:0000313" key="18">
    <source>
        <dbReference type="Proteomes" id="UP000295252"/>
    </source>
</evidence>
<evidence type="ECO:0000256" key="2">
    <source>
        <dbReference type="ARBA" id="ARBA00004050"/>
    </source>
</evidence>
<keyword evidence="12 16" id="KW-1133">Transmembrane helix</keyword>
<comment type="function">
    <text evidence="2">Membrane-anchoring subunit of succinate dehydrogenase (SDH).</text>
</comment>
<gene>
    <name evidence="17" type="ORF">GSCOC_T00020337001</name>
</gene>
<comment type="subcellular location">
    <subcellularLocation>
        <location evidence="3">Mitochondrion inner membrane</location>
        <topology evidence="3">Single-pass membrane protein</topology>
    </subcellularLocation>
</comment>
<dbReference type="Pfam" id="PF01127">
    <property type="entry name" value="Sdh_cyt"/>
    <property type="match status" value="1"/>
</dbReference>
<evidence type="ECO:0000256" key="10">
    <source>
        <dbReference type="ARBA" id="ARBA00022723"/>
    </source>
</evidence>
<dbReference type="GO" id="GO:0045273">
    <property type="term" value="C:respiratory chain complex II (succinate dehydrogenase)"/>
    <property type="evidence" value="ECO:0007669"/>
    <property type="project" value="UniProtKB-ARBA"/>
</dbReference>
<dbReference type="PANTHER" id="PTHR10978:SF5">
    <property type="entry name" value="SUCCINATE DEHYDROGENASE CYTOCHROME B560 SUBUNIT, MITOCHONDRIAL"/>
    <property type="match status" value="1"/>
</dbReference>
<keyword evidence="9 16" id="KW-0812">Transmembrane</keyword>
<keyword evidence="10" id="KW-0479">Metal-binding</keyword>
<evidence type="ECO:0000256" key="16">
    <source>
        <dbReference type="SAM" id="Phobius"/>
    </source>
</evidence>
<keyword evidence="8" id="KW-0349">Heme</keyword>
<dbReference type="GO" id="GO:0046872">
    <property type="term" value="F:metal ion binding"/>
    <property type="evidence" value="ECO:0007669"/>
    <property type="project" value="UniProtKB-KW"/>
</dbReference>
<keyword evidence="18" id="KW-1185">Reference proteome</keyword>
<evidence type="ECO:0000256" key="12">
    <source>
        <dbReference type="ARBA" id="ARBA00022989"/>
    </source>
</evidence>
<evidence type="ECO:0000256" key="4">
    <source>
        <dbReference type="ARBA" id="ARBA00005163"/>
    </source>
</evidence>
<dbReference type="GO" id="GO:0006099">
    <property type="term" value="P:tricarboxylic acid cycle"/>
    <property type="evidence" value="ECO:0007669"/>
    <property type="project" value="UniProtKB-KW"/>
</dbReference>
<dbReference type="Gene3D" id="1.20.1300.10">
    <property type="entry name" value="Fumarate reductase/succinate dehydrogenase, transmembrane subunit"/>
    <property type="match status" value="1"/>
</dbReference>
<dbReference type="Gramene" id="CDP05333">
    <property type="protein sequence ID" value="CDP05333"/>
    <property type="gene ID" value="GSCOC_T00020337001"/>
</dbReference>
<dbReference type="AlphaFoldDB" id="A0A068UCG8"/>
<evidence type="ECO:0000256" key="5">
    <source>
        <dbReference type="ARBA" id="ARBA00011313"/>
    </source>
</evidence>
<dbReference type="OMA" id="SICFSYG"/>
<keyword evidence="13" id="KW-0408">Iron</keyword>
<dbReference type="PANTHER" id="PTHR10978">
    <property type="entry name" value="SUCCINATE DEHYDROGENASE CYTOCHROME B560 SUBUNIT"/>
    <property type="match status" value="1"/>
</dbReference>
<dbReference type="InterPro" id="IPR000701">
    <property type="entry name" value="SuccDH_FuR_B_TM-su"/>
</dbReference>
<evidence type="ECO:0000256" key="11">
    <source>
        <dbReference type="ARBA" id="ARBA00022946"/>
    </source>
</evidence>
<proteinExistence type="predicted"/>
<comment type="cofactor">
    <cofactor evidence="1">
        <name>heme</name>
        <dbReference type="ChEBI" id="CHEBI:30413"/>
    </cofactor>
</comment>
<sequence>MASSLALKRLVSSSGLLSRSLNPLIRPAASAASSSVFDVVGRRSDRPLDHRRELSSFPGVFDPFWRRSVSQFSEYSSVASGVGPGSEAKETGDGLNLRVTGKEDDDVSPKVDTRKNVFRPLSPHLPIYQPQVNSTMSILNRISGVYLSALVLSFYLASMKMGSICFSYGSFYQFFFYSSKLSLISAEIAALALFYHVYAGVRHLLMDVSGTVFFRRKLHK</sequence>
<protein>
    <recommendedName>
        <fullName evidence="19">Succinate dehydrogenase subunit 3</fullName>
    </recommendedName>
</protein>
<organism evidence="17 18">
    <name type="scientific">Coffea canephora</name>
    <name type="common">Robusta coffee</name>
    <dbReference type="NCBI Taxonomy" id="49390"/>
    <lineage>
        <taxon>Eukaryota</taxon>
        <taxon>Viridiplantae</taxon>
        <taxon>Streptophyta</taxon>
        <taxon>Embryophyta</taxon>
        <taxon>Tracheophyta</taxon>
        <taxon>Spermatophyta</taxon>
        <taxon>Magnoliopsida</taxon>
        <taxon>eudicotyledons</taxon>
        <taxon>Gunneridae</taxon>
        <taxon>Pentapetalae</taxon>
        <taxon>asterids</taxon>
        <taxon>lamiids</taxon>
        <taxon>Gentianales</taxon>
        <taxon>Rubiaceae</taxon>
        <taxon>Ixoroideae</taxon>
        <taxon>Gardenieae complex</taxon>
        <taxon>Bertiereae - Coffeeae clade</taxon>
        <taxon>Coffeeae</taxon>
        <taxon>Coffea</taxon>
    </lineage>
</organism>
<reference evidence="18" key="1">
    <citation type="journal article" date="2014" name="Science">
        <title>The coffee genome provides insight into the convergent evolution of caffeine biosynthesis.</title>
        <authorList>
            <person name="Denoeud F."/>
            <person name="Carretero-Paulet L."/>
            <person name="Dereeper A."/>
            <person name="Droc G."/>
            <person name="Guyot R."/>
            <person name="Pietrella M."/>
            <person name="Zheng C."/>
            <person name="Alberti A."/>
            <person name="Anthony F."/>
            <person name="Aprea G."/>
            <person name="Aury J.M."/>
            <person name="Bento P."/>
            <person name="Bernard M."/>
            <person name="Bocs S."/>
            <person name="Campa C."/>
            <person name="Cenci A."/>
            <person name="Combes M.C."/>
            <person name="Crouzillat D."/>
            <person name="Da Silva C."/>
            <person name="Daddiego L."/>
            <person name="De Bellis F."/>
            <person name="Dussert S."/>
            <person name="Garsmeur O."/>
            <person name="Gayraud T."/>
            <person name="Guignon V."/>
            <person name="Jahn K."/>
            <person name="Jamilloux V."/>
            <person name="Joet T."/>
            <person name="Labadie K."/>
            <person name="Lan T."/>
            <person name="Leclercq J."/>
            <person name="Lepelley M."/>
            <person name="Leroy T."/>
            <person name="Li L.T."/>
            <person name="Librado P."/>
            <person name="Lopez L."/>
            <person name="Munoz A."/>
            <person name="Noel B."/>
            <person name="Pallavicini A."/>
            <person name="Perrotta G."/>
            <person name="Poncet V."/>
            <person name="Pot D."/>
            <person name="Priyono X."/>
            <person name="Rigoreau M."/>
            <person name="Rouard M."/>
            <person name="Rozas J."/>
            <person name="Tranchant-Dubreuil C."/>
            <person name="VanBuren R."/>
            <person name="Zhang Q."/>
            <person name="Andrade A.C."/>
            <person name="Argout X."/>
            <person name="Bertrand B."/>
            <person name="de Kochko A."/>
            <person name="Graziosi G."/>
            <person name="Henry R.J."/>
            <person name="Jayarama X."/>
            <person name="Ming R."/>
            <person name="Nagai C."/>
            <person name="Rounsley S."/>
            <person name="Sankoff D."/>
            <person name="Giuliano G."/>
            <person name="Albert V.A."/>
            <person name="Wincker P."/>
            <person name="Lashermes P."/>
        </authorList>
    </citation>
    <scope>NUCLEOTIDE SEQUENCE [LARGE SCALE GENOMIC DNA]</scope>
    <source>
        <strain evidence="18">cv. DH200-94</strain>
    </source>
</reference>
<dbReference type="InParanoid" id="A0A068UCG8"/>
<dbReference type="Proteomes" id="UP000295252">
    <property type="component" value="Chromosome IV"/>
</dbReference>
<dbReference type="InterPro" id="IPR034804">
    <property type="entry name" value="SQR/QFR_C/D"/>
</dbReference>
<evidence type="ECO:0000256" key="6">
    <source>
        <dbReference type="ARBA" id="ARBA00022448"/>
    </source>
</evidence>
<keyword evidence="6" id="KW-0813">Transport</keyword>
<comment type="subunit">
    <text evidence="5">Component of complex II composed of eight subunits in plants: four classical SDH subunits SDH1, SDH2, SDH3 and SDH4 (a flavoprotein (FP), an iron-sulfur protein (IP), and a cytochrome b composed of a large and a small subunit.), as well as four subunits unknown in mitochondria from bacteria and heterotrophic eukaryotes.</text>
</comment>
<dbReference type="GO" id="GO:0006121">
    <property type="term" value="P:mitochondrial electron transport, succinate to ubiquinone"/>
    <property type="evidence" value="ECO:0007669"/>
    <property type="project" value="TreeGrafter"/>
</dbReference>
<evidence type="ECO:0000256" key="15">
    <source>
        <dbReference type="ARBA" id="ARBA00023136"/>
    </source>
</evidence>
<dbReference type="FunFam" id="1.20.1300.10:FF:000014">
    <property type="entry name" value="Succinate dehydrogenase subunit 3-1, mitochondrial"/>
    <property type="match status" value="1"/>
</dbReference>
<keyword evidence="11" id="KW-0809">Transit peptide</keyword>
<dbReference type="CDD" id="cd03499">
    <property type="entry name" value="SQR_TypeC_SdhC"/>
    <property type="match status" value="1"/>
</dbReference>
<evidence type="ECO:0000313" key="17">
    <source>
        <dbReference type="EMBL" id="CDP05333.1"/>
    </source>
</evidence>
<keyword evidence="14" id="KW-0496">Mitochondrion</keyword>
<dbReference type="SUPFAM" id="SSF81343">
    <property type="entry name" value="Fumarate reductase respiratory complex transmembrane subunits"/>
    <property type="match status" value="1"/>
</dbReference>
<keyword evidence="15 16" id="KW-0472">Membrane</keyword>
<accession>A0A068UCG8</accession>
<evidence type="ECO:0000256" key="1">
    <source>
        <dbReference type="ARBA" id="ARBA00001971"/>
    </source>
</evidence>
<dbReference type="InterPro" id="IPR014314">
    <property type="entry name" value="Succ_DH_cytb556"/>
</dbReference>
<feature type="transmembrane region" description="Helical" evidence="16">
    <location>
        <begin position="181"/>
        <end position="201"/>
    </location>
</feature>
<evidence type="ECO:0000256" key="14">
    <source>
        <dbReference type="ARBA" id="ARBA00023128"/>
    </source>
</evidence>
<evidence type="ECO:0000256" key="8">
    <source>
        <dbReference type="ARBA" id="ARBA00022617"/>
    </source>
</evidence>
<evidence type="ECO:0000256" key="7">
    <source>
        <dbReference type="ARBA" id="ARBA00022532"/>
    </source>
</evidence>
<evidence type="ECO:0008006" key="19">
    <source>
        <dbReference type="Google" id="ProtNLM"/>
    </source>
</evidence>
<keyword evidence="7" id="KW-0816">Tricarboxylic acid cycle</keyword>
<dbReference type="GO" id="GO:0009055">
    <property type="term" value="F:electron transfer activity"/>
    <property type="evidence" value="ECO:0007669"/>
    <property type="project" value="InterPro"/>
</dbReference>
<dbReference type="STRING" id="49390.A0A068UCG8"/>
<comment type="pathway">
    <text evidence="4">Carbohydrate metabolism; tricarboxylic acid cycle.</text>
</comment>
<dbReference type="EMBL" id="HG739099">
    <property type="protein sequence ID" value="CDP05333.1"/>
    <property type="molecule type" value="Genomic_DNA"/>
</dbReference>